<feature type="domain" description="Ig-like" evidence="20">
    <location>
        <begin position="59"/>
        <end position="170"/>
    </location>
</feature>
<dbReference type="InterPro" id="IPR013783">
    <property type="entry name" value="Ig-like_fold"/>
</dbReference>
<evidence type="ECO:0000313" key="22">
    <source>
        <dbReference type="Proteomes" id="UP000002280"/>
    </source>
</evidence>
<dbReference type="GO" id="GO:1902396">
    <property type="term" value="P:protein localization to bicellular tight junction"/>
    <property type="evidence" value="ECO:0007669"/>
    <property type="project" value="Ensembl"/>
</dbReference>
<comment type="subcellular location">
    <subcellularLocation>
        <location evidence="2">Cell junction</location>
        <location evidence="2">Tight junction</location>
    </subcellularLocation>
    <subcellularLocation>
        <location evidence="1">Cell membrane</location>
        <topology evidence="1">Single-pass type I membrane protein</topology>
    </subcellularLocation>
</comment>
<dbReference type="GO" id="GO:0035025">
    <property type="term" value="P:positive regulation of Rho protein signal transduction"/>
    <property type="evidence" value="ECO:0007669"/>
    <property type="project" value="Ensembl"/>
</dbReference>
<feature type="domain" description="Ig-like" evidence="20">
    <location>
        <begin position="178"/>
        <end position="271"/>
    </location>
</feature>
<name>A0A5F8H2R6_MONDO</name>
<sequence length="342" mass="37367">MNDKEIVLDIRGWIELSIRGSYCYHSCIPFAFLASCFSIHPPLSPTSLFFKLFLLSPSPSSSFSSPGCLASGGGSVSTSQDHVKVDENQPVTLSCYFSGFYSPRVEWKFVKGSTTSLVCFDNKITGPYQDRVEFSQTGIHFRTVTRKDTGTYTCMVTDGTNYGEIAVQLTVLVPPSKPNVNIPSSATIGHRVILTCSEGEGSPPPDYQWYKDGALMPLDPKKNRAFSNSSYTINSKTGELVFDPLTAFDSGEYSCQVNNGVGTAMRSEAIRMEAAELNVGGIVAAVFVTLILLGLLVFGVWFAYTRGYFNRTSKGSATKKVIYSQPSARSDGEFRQTSSFLV</sequence>
<dbReference type="GO" id="GO:0005178">
    <property type="term" value="F:integrin binding"/>
    <property type="evidence" value="ECO:0007669"/>
    <property type="project" value="Ensembl"/>
</dbReference>
<dbReference type="FunFam" id="2.60.40.10:FF:000906">
    <property type="entry name" value="Junctional adhesion molecule A"/>
    <property type="match status" value="1"/>
</dbReference>
<dbReference type="SMART" id="SM00408">
    <property type="entry name" value="IGc2"/>
    <property type="match status" value="2"/>
</dbReference>
<dbReference type="GO" id="GO:0031032">
    <property type="term" value="P:actomyosin structure organization"/>
    <property type="evidence" value="ECO:0007669"/>
    <property type="project" value="Ensembl"/>
</dbReference>
<dbReference type="GO" id="GO:0090559">
    <property type="term" value="P:regulation of membrane permeability"/>
    <property type="evidence" value="ECO:0000318"/>
    <property type="project" value="GO_Central"/>
</dbReference>
<keyword evidence="7" id="KW-0597">Phosphoprotein</keyword>
<dbReference type="InterPro" id="IPR013106">
    <property type="entry name" value="Ig_V-set"/>
</dbReference>
<evidence type="ECO:0000256" key="9">
    <source>
        <dbReference type="ARBA" id="ARBA00022729"/>
    </source>
</evidence>
<keyword evidence="15" id="KW-0325">Glycoprotein</keyword>
<evidence type="ECO:0000256" key="18">
    <source>
        <dbReference type="ARBA" id="ARBA00046718"/>
    </source>
</evidence>
<dbReference type="GO" id="GO:0050892">
    <property type="term" value="P:intestinal absorption"/>
    <property type="evidence" value="ECO:0000318"/>
    <property type="project" value="GO_Central"/>
</dbReference>
<evidence type="ECO:0000256" key="19">
    <source>
        <dbReference type="SAM" id="Phobius"/>
    </source>
</evidence>
<dbReference type="Proteomes" id="UP000002280">
    <property type="component" value="Chromosome 2"/>
</dbReference>
<dbReference type="Bgee" id="ENSMODG00000044346">
    <property type="expression patterns" value="Expressed in uterus and 20 other cell types or tissues"/>
</dbReference>
<keyword evidence="8 19" id="KW-0812">Transmembrane</keyword>
<reference evidence="21" key="3">
    <citation type="submission" date="2025-09" db="UniProtKB">
        <authorList>
            <consortium name="Ensembl"/>
        </authorList>
    </citation>
    <scope>IDENTIFICATION</scope>
</reference>
<dbReference type="FunCoup" id="A0A5F8H2R6">
    <property type="interactions" value="126"/>
</dbReference>
<protein>
    <recommendedName>
        <fullName evidence="4">Junctional adhesion molecule A</fullName>
    </recommendedName>
    <alternativeName>
        <fullName evidence="17">Junctional adhesion molecule 1</fullName>
    </alternativeName>
</protein>
<dbReference type="PROSITE" id="PS50835">
    <property type="entry name" value="IG_LIKE"/>
    <property type="match status" value="2"/>
</dbReference>
<dbReference type="GO" id="GO:0008360">
    <property type="term" value="P:regulation of cell shape"/>
    <property type="evidence" value="ECO:0007669"/>
    <property type="project" value="Ensembl"/>
</dbReference>
<dbReference type="GO" id="GO:1903142">
    <property type="term" value="P:positive regulation of establishment of endothelial barrier"/>
    <property type="evidence" value="ECO:0007669"/>
    <property type="project" value="Ensembl"/>
</dbReference>
<dbReference type="GO" id="GO:0071260">
    <property type="term" value="P:cellular response to mechanical stimulus"/>
    <property type="evidence" value="ECO:0007669"/>
    <property type="project" value="Ensembl"/>
</dbReference>
<reference evidence="21" key="2">
    <citation type="submission" date="2025-08" db="UniProtKB">
        <authorList>
            <consortium name="Ensembl"/>
        </authorList>
    </citation>
    <scope>IDENTIFICATION</scope>
</reference>
<evidence type="ECO:0000256" key="8">
    <source>
        <dbReference type="ARBA" id="ARBA00022692"/>
    </source>
</evidence>
<evidence type="ECO:0000256" key="15">
    <source>
        <dbReference type="ARBA" id="ARBA00023180"/>
    </source>
</evidence>
<keyword evidence="12 19" id="KW-1133">Transmembrane helix</keyword>
<accession>A0A5F8H2R6</accession>
<evidence type="ECO:0000256" key="6">
    <source>
        <dbReference type="ARBA" id="ARBA00022475"/>
    </source>
</evidence>
<evidence type="ECO:0000259" key="20">
    <source>
        <dbReference type="PROSITE" id="PS50835"/>
    </source>
</evidence>
<keyword evidence="9" id="KW-0732">Signal</keyword>
<dbReference type="Gene3D" id="2.60.40.10">
    <property type="entry name" value="Immunoglobulins"/>
    <property type="match status" value="2"/>
</dbReference>
<keyword evidence="13 19" id="KW-0472">Membrane</keyword>
<dbReference type="SMART" id="SM00409">
    <property type="entry name" value="IG"/>
    <property type="match status" value="2"/>
</dbReference>
<dbReference type="SMART" id="SM00406">
    <property type="entry name" value="IGv"/>
    <property type="match status" value="1"/>
</dbReference>
<comment type="subunit">
    <text evidence="18">Interacts with the ninth PDZ domain of MPDZ. Interacts with the first PDZ domain of PARD3. The association between PARD3 and PARD6B probably disrupts this interaction. Interacts with ITGAL (via I-domain). Interacts with CD151.</text>
</comment>
<evidence type="ECO:0000256" key="13">
    <source>
        <dbReference type="ARBA" id="ARBA00023136"/>
    </source>
</evidence>
<dbReference type="GO" id="GO:0005923">
    <property type="term" value="C:bicellular tight junction"/>
    <property type="evidence" value="ECO:0000318"/>
    <property type="project" value="GO_Central"/>
</dbReference>
<dbReference type="InterPro" id="IPR003598">
    <property type="entry name" value="Ig_sub2"/>
</dbReference>
<dbReference type="GO" id="GO:2000810">
    <property type="term" value="P:regulation of bicellular tight junction assembly"/>
    <property type="evidence" value="ECO:0007669"/>
    <property type="project" value="Ensembl"/>
</dbReference>
<evidence type="ECO:0000256" key="10">
    <source>
        <dbReference type="ARBA" id="ARBA00022737"/>
    </source>
</evidence>
<comment type="similarity">
    <text evidence="3">Belongs to the immunoglobulin superfamily.</text>
</comment>
<organism evidence="21 22">
    <name type="scientific">Monodelphis domestica</name>
    <name type="common">Gray short-tailed opossum</name>
    <dbReference type="NCBI Taxonomy" id="13616"/>
    <lineage>
        <taxon>Eukaryota</taxon>
        <taxon>Metazoa</taxon>
        <taxon>Chordata</taxon>
        <taxon>Craniata</taxon>
        <taxon>Vertebrata</taxon>
        <taxon>Euteleostomi</taxon>
        <taxon>Mammalia</taxon>
        <taxon>Metatheria</taxon>
        <taxon>Didelphimorphia</taxon>
        <taxon>Didelphidae</taxon>
        <taxon>Monodelphis</taxon>
    </lineage>
</organism>
<dbReference type="InterPro" id="IPR003599">
    <property type="entry name" value="Ig_sub"/>
</dbReference>
<reference evidence="21 22" key="1">
    <citation type="journal article" date="2007" name="Nature">
        <title>Genome of the marsupial Monodelphis domestica reveals innovation in non-coding sequences.</title>
        <authorList>
            <person name="Mikkelsen T.S."/>
            <person name="Wakefield M.J."/>
            <person name="Aken B."/>
            <person name="Amemiya C.T."/>
            <person name="Chang J.L."/>
            <person name="Duke S."/>
            <person name="Garber M."/>
            <person name="Gentles A.J."/>
            <person name="Goodstadt L."/>
            <person name="Heger A."/>
            <person name="Jurka J."/>
            <person name="Kamal M."/>
            <person name="Mauceli E."/>
            <person name="Searle S.M."/>
            <person name="Sharpe T."/>
            <person name="Baker M.L."/>
            <person name="Batzer M.A."/>
            <person name="Benos P.V."/>
            <person name="Belov K."/>
            <person name="Clamp M."/>
            <person name="Cook A."/>
            <person name="Cuff J."/>
            <person name="Das R."/>
            <person name="Davidow L."/>
            <person name="Deakin J.E."/>
            <person name="Fazzari M.J."/>
            <person name="Glass J.L."/>
            <person name="Grabherr M."/>
            <person name="Greally J.M."/>
            <person name="Gu W."/>
            <person name="Hore T.A."/>
            <person name="Huttley G.A."/>
            <person name="Kleber M."/>
            <person name="Jirtle R.L."/>
            <person name="Koina E."/>
            <person name="Lee J.T."/>
            <person name="Mahony S."/>
            <person name="Marra M.A."/>
            <person name="Miller R.D."/>
            <person name="Nicholls R.D."/>
            <person name="Oda M."/>
            <person name="Papenfuss A.T."/>
            <person name="Parra Z.E."/>
            <person name="Pollock D.D."/>
            <person name="Ray D.A."/>
            <person name="Schein J.E."/>
            <person name="Speed T.P."/>
            <person name="Thompson K."/>
            <person name="VandeBerg J.L."/>
            <person name="Wade C.M."/>
            <person name="Walker J.A."/>
            <person name="Waters P.D."/>
            <person name="Webber C."/>
            <person name="Weidman J.R."/>
            <person name="Xie X."/>
            <person name="Zody M.C."/>
            <person name="Baldwin J."/>
            <person name="Abdouelleil A."/>
            <person name="Abdulkadir J."/>
            <person name="Abebe A."/>
            <person name="Abera B."/>
            <person name="Abreu J."/>
            <person name="Acer S.C."/>
            <person name="Aftuck L."/>
            <person name="Alexander A."/>
            <person name="An P."/>
            <person name="Anderson E."/>
            <person name="Anderson S."/>
            <person name="Arachi H."/>
            <person name="Azer M."/>
            <person name="Bachantsang P."/>
            <person name="Barry A."/>
            <person name="Bayul T."/>
            <person name="Berlin A."/>
            <person name="Bessette D."/>
            <person name="Bloom T."/>
            <person name="Bloom T."/>
            <person name="Boguslavskiy L."/>
            <person name="Bonnet C."/>
            <person name="Boukhgalter B."/>
            <person name="Bourzgui I."/>
            <person name="Brown A."/>
            <person name="Cahill P."/>
            <person name="Channer S."/>
            <person name="Cheshatsang Y."/>
            <person name="Chuda L."/>
            <person name="Citroen M."/>
            <person name="Collymore A."/>
            <person name="Cooke P."/>
            <person name="Costello M."/>
            <person name="D'Aco K."/>
            <person name="Daza R."/>
            <person name="De Haan G."/>
            <person name="DeGray S."/>
            <person name="DeMaso C."/>
            <person name="Dhargay N."/>
            <person name="Dooley K."/>
            <person name="Dooley E."/>
            <person name="Doricent M."/>
            <person name="Dorje P."/>
            <person name="Dorjee K."/>
            <person name="Dupes A."/>
            <person name="Elong R."/>
            <person name="Falk J."/>
            <person name="Farina A."/>
            <person name="Faro S."/>
            <person name="Ferguson D."/>
            <person name="Fisher S."/>
            <person name="Foley C.D."/>
            <person name="Franke A."/>
            <person name="Friedrich D."/>
            <person name="Gadbois L."/>
            <person name="Gearin G."/>
            <person name="Gearin C.R."/>
            <person name="Giannoukos G."/>
            <person name="Goode T."/>
            <person name="Graham J."/>
            <person name="Grandbois E."/>
            <person name="Grewal S."/>
            <person name="Gyaltsen K."/>
            <person name="Hafez N."/>
            <person name="Hagos B."/>
            <person name="Hall J."/>
            <person name="Henson C."/>
            <person name="Hollinger A."/>
            <person name="Honan T."/>
            <person name="Huard M.D."/>
            <person name="Hughes L."/>
            <person name="Hurhula B."/>
            <person name="Husby M.E."/>
            <person name="Kamat A."/>
            <person name="Kanga B."/>
            <person name="Kashin S."/>
            <person name="Khazanovich D."/>
            <person name="Kisner P."/>
            <person name="Lance K."/>
            <person name="Lara M."/>
            <person name="Lee W."/>
            <person name="Lennon N."/>
            <person name="Letendre F."/>
            <person name="LeVine R."/>
            <person name="Lipovsky A."/>
            <person name="Liu X."/>
            <person name="Liu J."/>
            <person name="Liu S."/>
            <person name="Lokyitsang T."/>
            <person name="Lokyitsang Y."/>
            <person name="Lubonja R."/>
            <person name="Lui A."/>
            <person name="MacDonald P."/>
            <person name="Magnisalis V."/>
            <person name="Maru K."/>
            <person name="Matthews C."/>
            <person name="McCusker W."/>
            <person name="McDonough S."/>
            <person name="Mehta T."/>
            <person name="Meldrim J."/>
            <person name="Meneus L."/>
            <person name="Mihai O."/>
            <person name="Mihalev A."/>
            <person name="Mihova T."/>
            <person name="Mittelman R."/>
            <person name="Mlenga V."/>
            <person name="Montmayeur A."/>
            <person name="Mulrain L."/>
            <person name="Navidi A."/>
            <person name="Naylor J."/>
            <person name="Negash T."/>
            <person name="Nguyen T."/>
            <person name="Nguyen N."/>
            <person name="Nicol R."/>
            <person name="Norbu C."/>
            <person name="Norbu N."/>
            <person name="Novod N."/>
            <person name="O'Neill B."/>
            <person name="Osman S."/>
            <person name="Markiewicz E."/>
            <person name="Oyono O.L."/>
            <person name="Patti C."/>
            <person name="Phunkhang P."/>
            <person name="Pierre F."/>
            <person name="Priest M."/>
            <person name="Raghuraman S."/>
            <person name="Rege F."/>
            <person name="Reyes R."/>
            <person name="Rise C."/>
            <person name="Rogov P."/>
            <person name="Ross K."/>
            <person name="Ryan E."/>
            <person name="Settipalli S."/>
            <person name="Shea T."/>
            <person name="Sherpa N."/>
            <person name="Shi L."/>
            <person name="Shih D."/>
            <person name="Sparrow T."/>
            <person name="Spaulding J."/>
            <person name="Stalker J."/>
            <person name="Stange-Thomann N."/>
            <person name="Stavropoulos S."/>
            <person name="Stone C."/>
            <person name="Strader C."/>
            <person name="Tesfaye S."/>
            <person name="Thomson T."/>
            <person name="Thoulutsang Y."/>
            <person name="Thoulutsang D."/>
            <person name="Topham K."/>
            <person name="Topping I."/>
            <person name="Tsamla T."/>
            <person name="Vassiliev H."/>
            <person name="Vo A."/>
            <person name="Wangchuk T."/>
            <person name="Wangdi T."/>
            <person name="Weiand M."/>
            <person name="Wilkinson J."/>
            <person name="Wilson A."/>
            <person name="Yadav S."/>
            <person name="Young G."/>
            <person name="Yu Q."/>
            <person name="Zembek L."/>
            <person name="Zhong D."/>
            <person name="Zimmer A."/>
            <person name="Zwirko Z."/>
            <person name="Jaffe D.B."/>
            <person name="Alvarez P."/>
            <person name="Brockman W."/>
            <person name="Butler J."/>
            <person name="Chin C."/>
            <person name="Gnerre S."/>
            <person name="MacCallum I."/>
            <person name="Graves J.A."/>
            <person name="Ponting C.P."/>
            <person name="Breen M."/>
            <person name="Samollow P.B."/>
            <person name="Lander E.S."/>
            <person name="Lindblad-Toh K."/>
        </authorList>
    </citation>
    <scope>NUCLEOTIDE SEQUENCE [LARGE SCALE GENOMIC DNA]</scope>
</reference>
<evidence type="ECO:0000256" key="11">
    <source>
        <dbReference type="ARBA" id="ARBA00022949"/>
    </source>
</evidence>
<keyword evidence="6" id="KW-1003">Cell membrane</keyword>
<keyword evidence="16" id="KW-0393">Immunoglobulin domain</keyword>
<evidence type="ECO:0000256" key="14">
    <source>
        <dbReference type="ARBA" id="ARBA00023157"/>
    </source>
</evidence>
<keyword evidence="10" id="KW-0677">Repeat</keyword>
<dbReference type="GO" id="GO:1901731">
    <property type="term" value="P:positive regulation of platelet aggregation"/>
    <property type="evidence" value="ECO:0007669"/>
    <property type="project" value="Ensembl"/>
</dbReference>
<dbReference type="GO" id="GO:0090557">
    <property type="term" value="P:establishment of endothelial intestinal barrier"/>
    <property type="evidence" value="ECO:0000318"/>
    <property type="project" value="GO_Central"/>
</dbReference>
<dbReference type="GO" id="GO:0030165">
    <property type="term" value="F:PDZ domain binding"/>
    <property type="evidence" value="ECO:0007669"/>
    <property type="project" value="Ensembl"/>
</dbReference>
<dbReference type="FunFam" id="2.60.40.10:FF:000342">
    <property type="entry name" value="Junctional adhesion molecule A"/>
    <property type="match status" value="1"/>
</dbReference>
<gene>
    <name evidence="21" type="primary">F11R</name>
</gene>
<dbReference type="InterPro" id="IPR036179">
    <property type="entry name" value="Ig-like_dom_sf"/>
</dbReference>
<dbReference type="PANTHER" id="PTHR45113">
    <property type="entry name" value="JUNCTIONAL ADHESION MOLECULE A"/>
    <property type="match status" value="1"/>
</dbReference>
<feature type="transmembrane region" description="Helical" evidence="19">
    <location>
        <begin position="279"/>
        <end position="304"/>
    </location>
</feature>
<evidence type="ECO:0000313" key="21">
    <source>
        <dbReference type="Ensembl" id="ENSMODP00000053691.1"/>
    </source>
</evidence>
<evidence type="ECO:0000256" key="7">
    <source>
        <dbReference type="ARBA" id="ARBA00022553"/>
    </source>
</evidence>
<keyword evidence="11" id="KW-0965">Cell junction</keyword>
<dbReference type="GO" id="GO:0072659">
    <property type="term" value="P:protein localization to plasma membrane"/>
    <property type="evidence" value="ECO:0007669"/>
    <property type="project" value="Ensembl"/>
</dbReference>
<dbReference type="PANTHER" id="PTHR45113:SF1">
    <property type="entry name" value="JUNCTIONAL ADHESION MOLECULE A"/>
    <property type="match status" value="1"/>
</dbReference>
<dbReference type="GO" id="GO:0051497">
    <property type="term" value="P:negative regulation of stress fiber assembly"/>
    <property type="evidence" value="ECO:0007669"/>
    <property type="project" value="Ensembl"/>
</dbReference>
<dbReference type="GO" id="GO:0035683">
    <property type="term" value="P:memory T cell extravasation"/>
    <property type="evidence" value="ECO:0007669"/>
    <property type="project" value="Ensembl"/>
</dbReference>
<dbReference type="GeneTree" id="ENSGT00940000159186"/>
<dbReference type="GO" id="GO:0032991">
    <property type="term" value="C:protein-containing complex"/>
    <property type="evidence" value="ECO:0007669"/>
    <property type="project" value="Ensembl"/>
</dbReference>
<dbReference type="AlphaFoldDB" id="A0A5F8H2R6"/>
<evidence type="ECO:0000256" key="5">
    <source>
        <dbReference type="ARBA" id="ARBA00022427"/>
    </source>
</evidence>
<dbReference type="InterPro" id="IPR042456">
    <property type="entry name" value="F11R"/>
</dbReference>
<dbReference type="GO" id="GO:0007159">
    <property type="term" value="P:leukocyte cell-cell adhesion"/>
    <property type="evidence" value="ECO:0007669"/>
    <property type="project" value="Ensembl"/>
</dbReference>
<evidence type="ECO:0000256" key="17">
    <source>
        <dbReference type="ARBA" id="ARBA00030590"/>
    </source>
</evidence>
<evidence type="ECO:0000256" key="12">
    <source>
        <dbReference type="ARBA" id="ARBA00022989"/>
    </source>
</evidence>
<dbReference type="Pfam" id="PF13927">
    <property type="entry name" value="Ig_3"/>
    <property type="match status" value="2"/>
</dbReference>
<keyword evidence="5" id="KW-0796">Tight junction</keyword>
<dbReference type="GO" id="GO:0042803">
    <property type="term" value="F:protein homodimerization activity"/>
    <property type="evidence" value="ECO:0007669"/>
    <property type="project" value="Ensembl"/>
</dbReference>
<dbReference type="GO" id="GO:0005886">
    <property type="term" value="C:plasma membrane"/>
    <property type="evidence" value="ECO:0007669"/>
    <property type="project" value="UniProtKB-SubCell"/>
</dbReference>
<dbReference type="InParanoid" id="A0A5F8H2R6"/>
<evidence type="ECO:0000256" key="16">
    <source>
        <dbReference type="ARBA" id="ARBA00023319"/>
    </source>
</evidence>
<evidence type="ECO:0000256" key="4">
    <source>
        <dbReference type="ARBA" id="ARBA00016608"/>
    </source>
</evidence>
<dbReference type="STRING" id="13616.ENSMODP00000053691"/>
<evidence type="ECO:0000256" key="1">
    <source>
        <dbReference type="ARBA" id="ARBA00004251"/>
    </source>
</evidence>
<dbReference type="Ensembl" id="ENSMODT00000071539.1">
    <property type="protein sequence ID" value="ENSMODP00000053691.1"/>
    <property type="gene ID" value="ENSMODG00000044346.1"/>
</dbReference>
<keyword evidence="14" id="KW-1015">Disulfide bond</keyword>
<keyword evidence="22" id="KW-1185">Reference proteome</keyword>
<evidence type="ECO:0000256" key="3">
    <source>
        <dbReference type="ARBA" id="ARBA00008637"/>
    </source>
</evidence>
<dbReference type="InterPro" id="IPR007110">
    <property type="entry name" value="Ig-like_dom"/>
</dbReference>
<dbReference type="SUPFAM" id="SSF48726">
    <property type="entry name" value="Immunoglobulin"/>
    <property type="match status" value="2"/>
</dbReference>
<dbReference type="OMA" id="CESVNDA"/>
<proteinExistence type="inferred from homology"/>
<evidence type="ECO:0000256" key="2">
    <source>
        <dbReference type="ARBA" id="ARBA00004435"/>
    </source>
</evidence>